<dbReference type="Proteomes" id="UP001066276">
    <property type="component" value="Chromosome 1_2"/>
</dbReference>
<dbReference type="EMBL" id="JANPWB010000002">
    <property type="protein sequence ID" value="KAJ1208880.1"/>
    <property type="molecule type" value="Genomic_DNA"/>
</dbReference>
<name>A0AAV7W4G6_PLEWA</name>
<keyword evidence="3" id="KW-1185">Reference proteome</keyword>
<feature type="region of interest" description="Disordered" evidence="1">
    <location>
        <begin position="23"/>
        <end position="82"/>
    </location>
</feature>
<evidence type="ECO:0000256" key="1">
    <source>
        <dbReference type="SAM" id="MobiDB-lite"/>
    </source>
</evidence>
<reference evidence="2" key="1">
    <citation type="journal article" date="2022" name="bioRxiv">
        <title>Sequencing and chromosome-scale assembly of the giantPleurodeles waltlgenome.</title>
        <authorList>
            <person name="Brown T."/>
            <person name="Elewa A."/>
            <person name="Iarovenko S."/>
            <person name="Subramanian E."/>
            <person name="Araus A.J."/>
            <person name="Petzold A."/>
            <person name="Susuki M."/>
            <person name="Suzuki K.-i.T."/>
            <person name="Hayashi T."/>
            <person name="Toyoda A."/>
            <person name="Oliveira C."/>
            <person name="Osipova E."/>
            <person name="Leigh N.D."/>
            <person name="Simon A."/>
            <person name="Yun M.H."/>
        </authorList>
    </citation>
    <scope>NUCLEOTIDE SEQUENCE</scope>
    <source>
        <strain evidence="2">20211129_DDA</strain>
        <tissue evidence="2">Liver</tissue>
    </source>
</reference>
<organism evidence="2 3">
    <name type="scientific">Pleurodeles waltl</name>
    <name type="common">Iberian ribbed newt</name>
    <dbReference type="NCBI Taxonomy" id="8319"/>
    <lineage>
        <taxon>Eukaryota</taxon>
        <taxon>Metazoa</taxon>
        <taxon>Chordata</taxon>
        <taxon>Craniata</taxon>
        <taxon>Vertebrata</taxon>
        <taxon>Euteleostomi</taxon>
        <taxon>Amphibia</taxon>
        <taxon>Batrachia</taxon>
        <taxon>Caudata</taxon>
        <taxon>Salamandroidea</taxon>
        <taxon>Salamandridae</taxon>
        <taxon>Pleurodelinae</taxon>
        <taxon>Pleurodeles</taxon>
    </lineage>
</organism>
<sequence>MLGEYTCFFLCGGRAWCQRLPQIEGRSAGQPGEATTRGRNRGSGRSQGAANKLCAAKDSRGRDPLQGSPSSSSRLHASRGAQ</sequence>
<dbReference type="AlphaFoldDB" id="A0AAV7W4G6"/>
<evidence type="ECO:0000313" key="3">
    <source>
        <dbReference type="Proteomes" id="UP001066276"/>
    </source>
</evidence>
<comment type="caution">
    <text evidence="2">The sequence shown here is derived from an EMBL/GenBank/DDBJ whole genome shotgun (WGS) entry which is preliminary data.</text>
</comment>
<protein>
    <submittedName>
        <fullName evidence="2">Uncharacterized protein</fullName>
    </submittedName>
</protein>
<evidence type="ECO:0000313" key="2">
    <source>
        <dbReference type="EMBL" id="KAJ1208880.1"/>
    </source>
</evidence>
<gene>
    <name evidence="2" type="ORF">NDU88_004263</name>
</gene>
<proteinExistence type="predicted"/>
<accession>A0AAV7W4G6</accession>